<feature type="chain" id="PRO_5003822822" evidence="2">
    <location>
        <begin position="22"/>
        <end position="522"/>
    </location>
</feature>
<feature type="region of interest" description="Disordered" evidence="1">
    <location>
        <begin position="497"/>
        <end position="522"/>
    </location>
</feature>
<dbReference type="HOGENOM" id="CLU_521773_0_0_1"/>
<dbReference type="VEuPathDB" id="MicrosporidiaDB:EDEG_02691"/>
<organism evidence="3 4">
    <name type="scientific">Edhazardia aedis (strain USNM 41457)</name>
    <name type="common">Microsporidian parasite</name>
    <dbReference type="NCBI Taxonomy" id="1003232"/>
    <lineage>
        <taxon>Eukaryota</taxon>
        <taxon>Fungi</taxon>
        <taxon>Fungi incertae sedis</taxon>
        <taxon>Microsporidia</taxon>
        <taxon>Edhazardia</taxon>
    </lineage>
</organism>
<gene>
    <name evidence="3" type="ORF">EDEG_02691</name>
</gene>
<name>J9D540_EDHAE</name>
<comment type="caution">
    <text evidence="3">The sequence shown here is derived from an EMBL/GenBank/DDBJ whole genome shotgun (WGS) entry which is preliminary data.</text>
</comment>
<reference evidence="3 4" key="1">
    <citation type="submission" date="2011-08" db="EMBL/GenBank/DDBJ databases">
        <authorList>
            <person name="Liu Z.J."/>
            <person name="Shi F.L."/>
            <person name="Lu J.Q."/>
            <person name="Li M."/>
            <person name="Wang Z.L."/>
        </authorList>
    </citation>
    <scope>NUCLEOTIDE SEQUENCE [LARGE SCALE GENOMIC DNA]</scope>
    <source>
        <strain evidence="3 4">USNM 41457</strain>
    </source>
</reference>
<protein>
    <submittedName>
        <fullName evidence="3">Uncharacterized protein</fullName>
    </submittedName>
</protein>
<dbReference type="Proteomes" id="UP000003163">
    <property type="component" value="Unassembled WGS sequence"/>
</dbReference>
<feature type="compositionally biased region" description="Polar residues" evidence="1">
    <location>
        <begin position="512"/>
        <end position="522"/>
    </location>
</feature>
<evidence type="ECO:0000313" key="3">
    <source>
        <dbReference type="EMBL" id="EJW02926.1"/>
    </source>
</evidence>
<keyword evidence="2" id="KW-0732">Signal</keyword>
<dbReference type="AlphaFoldDB" id="J9D540"/>
<reference evidence="4" key="2">
    <citation type="submission" date="2015-07" db="EMBL/GenBank/DDBJ databases">
        <title>Contrasting host-pathogen interactions and genome evolution in two generalist and specialist microsporidian pathogens of mosquitoes.</title>
        <authorList>
            <consortium name="The Broad Institute Genomics Platform"/>
            <consortium name="The Broad Institute Genome Sequencing Center for Infectious Disease"/>
            <person name="Cuomo C.A."/>
            <person name="Sanscrainte N.D."/>
            <person name="Goldberg J.M."/>
            <person name="Heiman D."/>
            <person name="Young S."/>
            <person name="Zeng Q."/>
            <person name="Becnel J.J."/>
            <person name="Birren B.W."/>
        </authorList>
    </citation>
    <scope>NUCLEOTIDE SEQUENCE [LARGE SCALE GENOMIC DNA]</scope>
    <source>
        <strain evidence="4">USNM 41457</strain>
    </source>
</reference>
<dbReference type="InParanoid" id="J9D540"/>
<dbReference type="EMBL" id="AFBI03000051">
    <property type="protein sequence ID" value="EJW02926.1"/>
    <property type="molecule type" value="Genomic_DNA"/>
</dbReference>
<keyword evidence="4" id="KW-1185">Reference proteome</keyword>
<proteinExistence type="predicted"/>
<accession>J9D540</accession>
<feature type="signal peptide" evidence="2">
    <location>
        <begin position="1"/>
        <end position="21"/>
    </location>
</feature>
<evidence type="ECO:0000313" key="4">
    <source>
        <dbReference type="Proteomes" id="UP000003163"/>
    </source>
</evidence>
<sequence>MKKNVFCFIFSVLAAGEDVASQECKKSKVKSSLRGIKCPKHTDDAVSTSFKNRNLPTISSEKRNGTLSKRTHGGFIIKKDSISDQKNEAMPYGFFETGTHVQYAGEHEKSSLDSEKYVDEMLMPITNASKPKSHFSSEVVFEKPARETKHDDFLTQYPILSTQKSTNEKQDQSNEQIILFISKNDTEKNFGNVQTSNSNDFLKSFMSEDRSEIIVLSDSDDNSNNFDETIELKSTTEREKRTSENFKKILSNPNTESMKNNRILPSDNGNTITDSTKLVGINKEYIEEVDVQNVFCSESESYCIINYDEIIKFINEGISDETVQTEEKILTVPHEILVSDEASIIKVDEKIDENTGENRIEKIEKNTNGIENSNTFGNVKNHDLTSPTPAVIGYETINSHDLSVVPNSLDCNAASGADLTIKLLANNVVHSSAYDEEIILSDLNEKTQIKDTSSIINLLNRGIHVRKDDKFYPVTMCAFQKSIEYYNMKSTQHIVPNSSNNNLEKNDKINNCSINSEPLNSA</sequence>
<evidence type="ECO:0000256" key="2">
    <source>
        <dbReference type="SAM" id="SignalP"/>
    </source>
</evidence>
<evidence type="ECO:0000256" key="1">
    <source>
        <dbReference type="SAM" id="MobiDB-lite"/>
    </source>
</evidence>